<evidence type="ECO:0000313" key="2">
    <source>
        <dbReference type="Proteomes" id="UP000564836"/>
    </source>
</evidence>
<reference evidence="1 2" key="1">
    <citation type="journal article" date="2017" name="Syst. Appl. Microbiol.">
        <title>Soybeans inoculated with root zone soils of Canadian native legumes harbour diverse and novel Bradyrhizobium spp. that possess agricultural potential.</title>
        <authorList>
            <person name="Bromfield E.S.P."/>
            <person name="Cloutier S."/>
            <person name="Tambong J.T."/>
            <person name="Tran Thi T.V."/>
        </authorList>
    </citation>
    <scope>NUCLEOTIDE SEQUENCE [LARGE SCALE GENOMIC DNA]</scope>
    <source>
        <strain evidence="1 2">323S2</strain>
    </source>
</reference>
<organism evidence="1 2">
    <name type="scientific">Bradyrhizobium barranii subsp. barranii</name>
    <dbReference type="NCBI Taxonomy" id="2823807"/>
    <lineage>
        <taxon>Bacteria</taxon>
        <taxon>Pseudomonadati</taxon>
        <taxon>Pseudomonadota</taxon>
        <taxon>Alphaproteobacteria</taxon>
        <taxon>Hyphomicrobiales</taxon>
        <taxon>Nitrobacteraceae</taxon>
        <taxon>Bradyrhizobium</taxon>
        <taxon>Bradyrhizobium barranii</taxon>
    </lineage>
</organism>
<dbReference type="RefSeq" id="WP_224517873.1">
    <property type="nucleotide sequence ID" value="NZ_CP088280.1"/>
</dbReference>
<accession>A0A9X9Z8F8</accession>
<dbReference type="EMBL" id="CP088280">
    <property type="protein sequence ID" value="UGX99463.1"/>
    <property type="molecule type" value="Genomic_DNA"/>
</dbReference>
<protein>
    <submittedName>
        <fullName evidence="1">Uncharacterized protein</fullName>
    </submittedName>
</protein>
<sequence length="50" mass="5522">MGFPAVWAEAVVETNVDTLPITVIASADMMARSARWKRCIRDLPFEAEGV</sequence>
<dbReference type="Proteomes" id="UP000564836">
    <property type="component" value="Chromosome"/>
</dbReference>
<gene>
    <name evidence="1" type="ORF">G6321_00040485</name>
</gene>
<proteinExistence type="predicted"/>
<evidence type="ECO:0000313" key="1">
    <source>
        <dbReference type="EMBL" id="UGX99463.1"/>
    </source>
</evidence>
<reference evidence="1 2" key="2">
    <citation type="journal article" date="2022" name="Int. J. Syst. Evol. Microbiol.">
        <title>Strains of Bradyrhizobium barranii sp. nov. associated with legumes native to Canada are symbionts of soybeans and belong to different subspecies (subsp. barranii subsp. nov. and subsp. apii subsp. nov.) and symbiovars (sv. glycinearum and sv. septentrionale).</title>
        <authorList>
            <person name="Bromfield E.S.P."/>
            <person name="Cloutier S."/>
            <person name="Wasai-Hara S."/>
            <person name="Minamisawa K."/>
        </authorList>
    </citation>
    <scope>NUCLEOTIDE SEQUENCE [LARGE SCALE GENOMIC DNA]</scope>
    <source>
        <strain evidence="1 2">323S2</strain>
    </source>
</reference>
<dbReference type="AlphaFoldDB" id="A0A9X9Z8F8"/>
<name>A0A9X9Z8F8_9BRAD</name>